<reference evidence="10 11" key="1">
    <citation type="submission" date="2020-04" db="EMBL/GenBank/DDBJ databases">
        <title>Plant Genome Project.</title>
        <authorList>
            <person name="Zhang R.-G."/>
        </authorList>
    </citation>
    <scope>NUCLEOTIDE SEQUENCE [LARGE SCALE GENOMIC DNA]</scope>
    <source>
        <strain evidence="10">YNK0</strain>
        <tissue evidence="10">Leaf</tissue>
    </source>
</reference>
<evidence type="ECO:0000313" key="10">
    <source>
        <dbReference type="EMBL" id="KAF8409139.1"/>
    </source>
</evidence>
<keyword evidence="5" id="KW-1133">Transmembrane helix</keyword>
<dbReference type="Pfam" id="PF13839">
    <property type="entry name" value="PC-Esterase"/>
    <property type="match status" value="1"/>
</dbReference>
<dbReference type="InterPro" id="IPR029962">
    <property type="entry name" value="TBL"/>
</dbReference>
<dbReference type="EMBL" id="JABCRI010000003">
    <property type="protein sequence ID" value="KAF8409139.1"/>
    <property type="molecule type" value="Genomic_DNA"/>
</dbReference>
<keyword evidence="7" id="KW-0732">Signal</keyword>
<keyword evidence="3" id="KW-0812">Transmembrane</keyword>
<dbReference type="GO" id="GO:0005794">
    <property type="term" value="C:Golgi apparatus"/>
    <property type="evidence" value="ECO:0007669"/>
    <property type="project" value="TreeGrafter"/>
</dbReference>
<dbReference type="GO" id="GO:0016413">
    <property type="term" value="F:O-acetyltransferase activity"/>
    <property type="evidence" value="ECO:0007669"/>
    <property type="project" value="InterPro"/>
</dbReference>
<evidence type="ECO:0000313" key="11">
    <source>
        <dbReference type="Proteomes" id="UP000655225"/>
    </source>
</evidence>
<feature type="domain" description="Trichome birefringence-like N-terminal" evidence="9">
    <location>
        <begin position="41"/>
        <end position="94"/>
    </location>
</feature>
<keyword evidence="11" id="KW-1185">Reference proteome</keyword>
<dbReference type="InterPro" id="IPR025846">
    <property type="entry name" value="TBL_N"/>
</dbReference>
<feature type="chain" id="PRO_5032394020" description="Trichome birefringence-like N-terminal domain-containing protein" evidence="7">
    <location>
        <begin position="28"/>
        <end position="369"/>
    </location>
</feature>
<evidence type="ECO:0000259" key="8">
    <source>
        <dbReference type="Pfam" id="PF13839"/>
    </source>
</evidence>
<sequence>MRRIDDMGAFLAAAALWVISLIHLVSGELYSSNVGGLRRSGCNLFQGSWVFDHSSVPLYNTSNCPIIDKKYDCQLNGRPDNSYLKYRWKPNACDLTRFDGQDFLRRFKGKKILFVGDSLTLNQWESLICMLHSAVPHANYTLVRKNGITTFALPDYEVSVMMNRNEFLVDLVTEKIGRVLKLDSIKGGDAWKGYDMLIFNTWHWWHHTGTLQSWDYMEEGNKTYKDMDRLIAFEKGLTTWSKWVDSNVDPTKTRVFFQGISPTHFNGSEWNEPTENCQGQTEPVSGSTYLGVLPPPVAVVKKVLSNMLKPADLLDVTTLSQLRKDGHPSVYGVDGKKGNDCSHWCLAGVPDTWNNLLYASIVLTRDGGK</sequence>
<evidence type="ECO:0000256" key="2">
    <source>
        <dbReference type="ARBA" id="ARBA00007727"/>
    </source>
</evidence>
<evidence type="ECO:0000256" key="4">
    <source>
        <dbReference type="ARBA" id="ARBA00022968"/>
    </source>
</evidence>
<dbReference type="InterPro" id="IPR026057">
    <property type="entry name" value="TBL_C"/>
</dbReference>
<dbReference type="Proteomes" id="UP000655225">
    <property type="component" value="Unassembled WGS sequence"/>
</dbReference>
<dbReference type="OrthoDB" id="630188at2759"/>
<organism evidence="10 11">
    <name type="scientific">Tetracentron sinense</name>
    <name type="common">Spur-leaf</name>
    <dbReference type="NCBI Taxonomy" id="13715"/>
    <lineage>
        <taxon>Eukaryota</taxon>
        <taxon>Viridiplantae</taxon>
        <taxon>Streptophyta</taxon>
        <taxon>Embryophyta</taxon>
        <taxon>Tracheophyta</taxon>
        <taxon>Spermatophyta</taxon>
        <taxon>Magnoliopsida</taxon>
        <taxon>Trochodendrales</taxon>
        <taxon>Trochodendraceae</taxon>
        <taxon>Tetracentron</taxon>
    </lineage>
</organism>
<dbReference type="PANTHER" id="PTHR32285">
    <property type="entry name" value="PROTEIN TRICHOME BIREFRINGENCE-LIKE 9-RELATED"/>
    <property type="match status" value="1"/>
</dbReference>
<evidence type="ECO:0000256" key="3">
    <source>
        <dbReference type="ARBA" id="ARBA00022692"/>
    </source>
</evidence>
<evidence type="ECO:0000256" key="1">
    <source>
        <dbReference type="ARBA" id="ARBA00004167"/>
    </source>
</evidence>
<comment type="subcellular location">
    <subcellularLocation>
        <location evidence="1">Membrane</location>
        <topology evidence="1">Single-pass membrane protein</topology>
    </subcellularLocation>
</comment>
<proteinExistence type="inferred from homology"/>
<protein>
    <recommendedName>
        <fullName evidence="12">Trichome birefringence-like N-terminal domain-containing protein</fullName>
    </recommendedName>
</protein>
<comment type="similarity">
    <text evidence="2">Belongs to the PC-esterase family. TBL subfamily.</text>
</comment>
<name>A0A834ZKE6_TETSI</name>
<keyword evidence="4" id="KW-0735">Signal-anchor</keyword>
<feature type="domain" description="Trichome birefringence-like C-terminal" evidence="8">
    <location>
        <begin position="95"/>
        <end position="359"/>
    </location>
</feature>
<gene>
    <name evidence="10" type="ORF">HHK36_005212</name>
</gene>
<evidence type="ECO:0000256" key="5">
    <source>
        <dbReference type="ARBA" id="ARBA00022989"/>
    </source>
</evidence>
<feature type="signal peptide" evidence="7">
    <location>
        <begin position="1"/>
        <end position="27"/>
    </location>
</feature>
<evidence type="ECO:0000256" key="6">
    <source>
        <dbReference type="ARBA" id="ARBA00023136"/>
    </source>
</evidence>
<dbReference type="PANTHER" id="PTHR32285:SF206">
    <property type="entry name" value="PROTEIN TRICHOME BIREFRINGENCE-LIKE 37"/>
    <property type="match status" value="1"/>
</dbReference>
<dbReference type="OMA" id="FIEWSGK"/>
<dbReference type="AlphaFoldDB" id="A0A834ZKE6"/>
<evidence type="ECO:0008006" key="12">
    <source>
        <dbReference type="Google" id="ProtNLM"/>
    </source>
</evidence>
<dbReference type="GO" id="GO:0016020">
    <property type="term" value="C:membrane"/>
    <property type="evidence" value="ECO:0007669"/>
    <property type="project" value="UniProtKB-SubCell"/>
</dbReference>
<keyword evidence="6" id="KW-0472">Membrane</keyword>
<evidence type="ECO:0000259" key="9">
    <source>
        <dbReference type="Pfam" id="PF14416"/>
    </source>
</evidence>
<accession>A0A834ZKE6</accession>
<comment type="caution">
    <text evidence="10">The sequence shown here is derived from an EMBL/GenBank/DDBJ whole genome shotgun (WGS) entry which is preliminary data.</text>
</comment>
<dbReference type="Pfam" id="PF14416">
    <property type="entry name" value="PMR5N"/>
    <property type="match status" value="1"/>
</dbReference>
<evidence type="ECO:0000256" key="7">
    <source>
        <dbReference type="SAM" id="SignalP"/>
    </source>
</evidence>